<feature type="domain" description="Cytochrome b5 heme-binding" evidence="11">
    <location>
        <begin position="4"/>
        <end position="119"/>
    </location>
</feature>
<dbReference type="PROSITE" id="PS50255">
    <property type="entry name" value="CYTOCHROME_B5_2"/>
    <property type="match status" value="1"/>
</dbReference>
<dbReference type="PANTHER" id="PTHR21281">
    <property type="entry name" value="CYTOCHROME B5 DOMAIN-CONTAINING PROTEIN 1"/>
    <property type="match status" value="1"/>
</dbReference>
<comment type="function">
    <text evidence="10">Radial spoke stalk protein that binds heme under oxidizing conditions. Required for the coordinated beating of multiple cilia maybe by functioning in a redox signaling pathway.</text>
</comment>
<dbReference type="PANTHER" id="PTHR21281:SF0">
    <property type="entry name" value="CYTOCHROME B5 DOMAIN-CONTAINING PROTEIN 1"/>
    <property type="match status" value="1"/>
</dbReference>
<dbReference type="GO" id="GO:0003341">
    <property type="term" value="P:cilium movement"/>
    <property type="evidence" value="ECO:0007669"/>
    <property type="project" value="TreeGrafter"/>
</dbReference>
<dbReference type="AlphaFoldDB" id="A0A3B3D843"/>
<evidence type="ECO:0000256" key="8">
    <source>
        <dbReference type="ARBA" id="ARBA00038168"/>
    </source>
</evidence>
<evidence type="ECO:0000256" key="4">
    <source>
        <dbReference type="ARBA" id="ARBA00022723"/>
    </source>
</evidence>
<protein>
    <recommendedName>
        <fullName evidence="9">Cytochrome b5 domain-containing protein 1</fullName>
    </recommendedName>
</protein>
<keyword evidence="3" id="KW-0349">Heme</keyword>
<evidence type="ECO:0000313" key="13">
    <source>
        <dbReference type="Proteomes" id="UP000261560"/>
    </source>
</evidence>
<keyword evidence="13" id="KW-1185">Reference proteome</keyword>
<dbReference type="STRING" id="30732.ENSOMEP00000025555"/>
<sequence>MTRPRFFTDAEVAAHNTAADLWVSFLGRVCDLSPLVTRFAGDPLLLPILESAGTDISCWFDPRTKDVKTCVDPVTNCVRYHTPRGRFLHVPPAGPCSDWDSDIGVPWWADRRYEVGLLSAKTRWIRVVNTLTLQEQPLQVCSEETLDEILQRYLRYNCHARSYTWKHGGVVLDMSRTLSDNDIPDQDGELEQLRLDPDHYTPAILLYFNDDLTEHHHHRSENKSTAEGVQRDLQFLCGFWTIGAAVPLWVLDGWSCSSSVGSGRLEPQFLCGFWTDGAAVPLWVLDGWSCSSHSDTPDNRLTIKAELLLSVCFLTESKSERSFSDVLRVSGF</sequence>
<name>A0A3B3D843_ORYME</name>
<dbReference type="GO" id="GO:0005930">
    <property type="term" value="C:axoneme"/>
    <property type="evidence" value="ECO:0007669"/>
    <property type="project" value="UniProtKB-SubCell"/>
</dbReference>
<dbReference type="InterPro" id="IPR052320">
    <property type="entry name" value="Cytochrome_b5_domain"/>
</dbReference>
<accession>A0A3B3D843</accession>
<keyword evidence="4" id="KW-0479">Metal-binding</keyword>
<evidence type="ECO:0000256" key="10">
    <source>
        <dbReference type="ARBA" id="ARBA00046139"/>
    </source>
</evidence>
<dbReference type="SMART" id="SM01117">
    <property type="entry name" value="Cyt-b5"/>
    <property type="match status" value="1"/>
</dbReference>
<comment type="subcellular location">
    <subcellularLocation>
        <location evidence="1">Cytoplasm</location>
        <location evidence="1">Cytoskeleton</location>
        <location evidence="1">Cilium axoneme</location>
    </subcellularLocation>
</comment>
<dbReference type="PaxDb" id="30732-ENSOMEP00000025555"/>
<keyword evidence="7" id="KW-0966">Cell projection</keyword>
<keyword evidence="2" id="KW-0963">Cytoplasm</keyword>
<evidence type="ECO:0000256" key="3">
    <source>
        <dbReference type="ARBA" id="ARBA00022617"/>
    </source>
</evidence>
<dbReference type="GO" id="GO:0046872">
    <property type="term" value="F:metal ion binding"/>
    <property type="evidence" value="ECO:0007669"/>
    <property type="project" value="UniProtKB-KW"/>
</dbReference>
<dbReference type="GeneTree" id="ENSGT00440000037582"/>
<evidence type="ECO:0000256" key="1">
    <source>
        <dbReference type="ARBA" id="ARBA00004430"/>
    </source>
</evidence>
<evidence type="ECO:0000256" key="9">
    <source>
        <dbReference type="ARBA" id="ARBA00040649"/>
    </source>
</evidence>
<reference evidence="12" key="1">
    <citation type="submission" date="2025-08" db="UniProtKB">
        <authorList>
            <consortium name="Ensembl"/>
        </authorList>
    </citation>
    <scope>IDENTIFICATION</scope>
</reference>
<proteinExistence type="inferred from homology"/>
<dbReference type="SUPFAM" id="SSF55856">
    <property type="entry name" value="Cytochrome b5-like heme/steroid binding domain"/>
    <property type="match status" value="1"/>
</dbReference>
<evidence type="ECO:0000256" key="5">
    <source>
        <dbReference type="ARBA" id="ARBA00023004"/>
    </source>
</evidence>
<keyword evidence="5" id="KW-0408">Iron</keyword>
<dbReference type="InterPro" id="IPR001199">
    <property type="entry name" value="Cyt_B5-like_heme/steroid-bd"/>
</dbReference>
<organism evidence="12 13">
    <name type="scientific">Oryzias melastigma</name>
    <name type="common">Marine medaka</name>
    <dbReference type="NCBI Taxonomy" id="30732"/>
    <lineage>
        <taxon>Eukaryota</taxon>
        <taxon>Metazoa</taxon>
        <taxon>Chordata</taxon>
        <taxon>Craniata</taxon>
        <taxon>Vertebrata</taxon>
        <taxon>Euteleostomi</taxon>
        <taxon>Actinopterygii</taxon>
        <taxon>Neopterygii</taxon>
        <taxon>Teleostei</taxon>
        <taxon>Neoteleostei</taxon>
        <taxon>Acanthomorphata</taxon>
        <taxon>Ovalentaria</taxon>
        <taxon>Atherinomorphae</taxon>
        <taxon>Beloniformes</taxon>
        <taxon>Adrianichthyidae</taxon>
        <taxon>Oryziinae</taxon>
        <taxon>Oryzias</taxon>
    </lineage>
</organism>
<evidence type="ECO:0000313" key="12">
    <source>
        <dbReference type="Ensembl" id="ENSOMEP00000025555.1"/>
    </source>
</evidence>
<dbReference type="InterPro" id="IPR036400">
    <property type="entry name" value="Cyt_B5-like_heme/steroid_sf"/>
</dbReference>
<keyword evidence="6" id="KW-0206">Cytoskeleton</keyword>
<comment type="similarity">
    <text evidence="8">Belongs to the cytochrome b5 family.</text>
</comment>
<dbReference type="Proteomes" id="UP000261560">
    <property type="component" value="Unplaced"/>
</dbReference>
<evidence type="ECO:0000259" key="11">
    <source>
        <dbReference type="PROSITE" id="PS50255"/>
    </source>
</evidence>
<evidence type="ECO:0000256" key="7">
    <source>
        <dbReference type="ARBA" id="ARBA00023273"/>
    </source>
</evidence>
<evidence type="ECO:0000256" key="2">
    <source>
        <dbReference type="ARBA" id="ARBA00022490"/>
    </source>
</evidence>
<dbReference type="Ensembl" id="ENSOMET00000006824.1">
    <property type="protein sequence ID" value="ENSOMEP00000025555.1"/>
    <property type="gene ID" value="ENSOMEG00000006850.1"/>
</dbReference>
<evidence type="ECO:0000256" key="6">
    <source>
        <dbReference type="ARBA" id="ARBA00023212"/>
    </source>
</evidence>
<dbReference type="Gene3D" id="3.10.120.10">
    <property type="entry name" value="Cytochrome b5-like heme/steroid binding domain"/>
    <property type="match status" value="1"/>
</dbReference>
<reference evidence="12" key="2">
    <citation type="submission" date="2025-09" db="UniProtKB">
        <authorList>
            <consortium name="Ensembl"/>
        </authorList>
    </citation>
    <scope>IDENTIFICATION</scope>
</reference>